<feature type="region of interest" description="Disordered" evidence="1">
    <location>
        <begin position="1"/>
        <end position="133"/>
    </location>
</feature>
<reference evidence="2 3" key="1">
    <citation type="submission" date="2013-11" db="EMBL/GenBank/DDBJ databases">
        <title>Draft genome of the bovine lungworm Dictyocaulus viviparus.</title>
        <authorList>
            <person name="Mitreva M."/>
        </authorList>
    </citation>
    <scope>NUCLEOTIDE SEQUENCE [LARGE SCALE GENOMIC DNA]</scope>
    <source>
        <strain evidence="2 3">HannoverDv2000</strain>
    </source>
</reference>
<feature type="compositionally biased region" description="Polar residues" evidence="1">
    <location>
        <begin position="430"/>
        <end position="442"/>
    </location>
</feature>
<protein>
    <submittedName>
        <fullName evidence="2">Uncharacterized protein</fullName>
    </submittedName>
</protein>
<feature type="compositionally biased region" description="Polar residues" evidence="1">
    <location>
        <begin position="240"/>
        <end position="250"/>
    </location>
</feature>
<feature type="compositionally biased region" description="Polar residues" evidence="1">
    <location>
        <begin position="216"/>
        <end position="230"/>
    </location>
</feature>
<proteinExistence type="predicted"/>
<evidence type="ECO:0000313" key="2">
    <source>
        <dbReference type="EMBL" id="KJH53620.1"/>
    </source>
</evidence>
<dbReference type="AlphaFoldDB" id="A0A0D8YA32"/>
<feature type="region of interest" description="Disordered" evidence="1">
    <location>
        <begin position="416"/>
        <end position="442"/>
    </location>
</feature>
<accession>A0A0D8YA32</accession>
<evidence type="ECO:0000313" key="3">
    <source>
        <dbReference type="Proteomes" id="UP000053766"/>
    </source>
</evidence>
<keyword evidence="3" id="KW-1185">Reference proteome</keyword>
<feature type="compositionally biased region" description="Low complexity" evidence="1">
    <location>
        <begin position="328"/>
        <end position="346"/>
    </location>
</feature>
<evidence type="ECO:0000256" key="1">
    <source>
        <dbReference type="SAM" id="MobiDB-lite"/>
    </source>
</evidence>
<gene>
    <name evidence="2" type="ORF">DICVIV_00048</name>
</gene>
<reference evidence="3" key="2">
    <citation type="journal article" date="2016" name="Sci. Rep.">
        <title>Dictyocaulus viviparus genome, variome and transcriptome elucidate lungworm biology and support future intervention.</title>
        <authorList>
            <person name="McNulty S.N."/>
            <person name="Strube C."/>
            <person name="Rosa B.A."/>
            <person name="Martin J.C."/>
            <person name="Tyagi R."/>
            <person name="Choi Y.J."/>
            <person name="Wang Q."/>
            <person name="Hallsworth Pepin K."/>
            <person name="Zhang X."/>
            <person name="Ozersky P."/>
            <person name="Wilson R.K."/>
            <person name="Sternberg P.W."/>
            <person name="Gasser R.B."/>
            <person name="Mitreva M."/>
        </authorList>
    </citation>
    <scope>NUCLEOTIDE SEQUENCE [LARGE SCALE GENOMIC DNA]</scope>
    <source>
        <strain evidence="3">HannoverDv2000</strain>
    </source>
</reference>
<feature type="compositionally biased region" description="Polar residues" evidence="1">
    <location>
        <begin position="115"/>
        <end position="124"/>
    </location>
</feature>
<dbReference type="STRING" id="29172.A0A0D8YA32"/>
<feature type="compositionally biased region" description="Low complexity" evidence="1">
    <location>
        <begin position="34"/>
        <end position="43"/>
    </location>
</feature>
<feature type="region of interest" description="Disordered" evidence="1">
    <location>
        <begin position="216"/>
        <end position="255"/>
    </location>
</feature>
<dbReference type="Proteomes" id="UP000053766">
    <property type="component" value="Unassembled WGS sequence"/>
</dbReference>
<feature type="compositionally biased region" description="Low complexity" evidence="1">
    <location>
        <begin position="58"/>
        <end position="72"/>
    </location>
</feature>
<name>A0A0D8YA32_DICVI</name>
<feature type="region of interest" description="Disordered" evidence="1">
    <location>
        <begin position="325"/>
        <end position="346"/>
    </location>
</feature>
<feature type="compositionally biased region" description="Low complexity" evidence="1">
    <location>
        <begin position="1"/>
        <end position="16"/>
    </location>
</feature>
<organism evidence="2 3">
    <name type="scientific">Dictyocaulus viviparus</name>
    <name type="common">Bovine lungworm</name>
    <dbReference type="NCBI Taxonomy" id="29172"/>
    <lineage>
        <taxon>Eukaryota</taxon>
        <taxon>Metazoa</taxon>
        <taxon>Ecdysozoa</taxon>
        <taxon>Nematoda</taxon>
        <taxon>Chromadorea</taxon>
        <taxon>Rhabditida</taxon>
        <taxon>Rhabditina</taxon>
        <taxon>Rhabditomorpha</taxon>
        <taxon>Strongyloidea</taxon>
        <taxon>Metastrongylidae</taxon>
        <taxon>Dictyocaulus</taxon>
    </lineage>
</organism>
<dbReference type="EMBL" id="KN716150">
    <property type="protein sequence ID" value="KJH53620.1"/>
    <property type="molecule type" value="Genomic_DNA"/>
</dbReference>
<sequence>MSTTTSLQTNTTAITSNSPSTLFYDNKNNDEIIAPTATSTPATVKSITVERSEVSKLSTPSSENSSAETTTSCRENQEQVSTEATTIPADTEKSKSLFELASTKNEVESEKLESTGFSVSLSSTKKQEDEKPPFSFASTFGSTVPETKKSIFGSPIKLFSETSGGLSNLTDVKVNAFLDGKKGEATTTPISSPGKNIATSEKELSTGVVTFSFKTKTTPESNQPTLSSQPFKFDPEDKGGTQNAAATNNVDVDEGMDDDGAIGSISQKSSTVFGRSFMSGIGSTAVSNTGKNVFGMGTSNLLKNTSSSNESSSIFSGGMNKSMASHPSSFATAAQQAVQSSSPNQSTISNSVFGAAPKFGGPPVFGGKPVFGSTVSKPAPAFGGGAPLSTGGFSAFSGAKDLFGGVSSGASSVFGGGISNRPATKDTLFGGNQPNKSFSTWR</sequence>